<feature type="transmembrane region" description="Helical" evidence="12">
    <location>
        <begin position="155"/>
        <end position="177"/>
    </location>
</feature>
<evidence type="ECO:0000256" key="3">
    <source>
        <dbReference type="ARBA" id="ARBA00007809"/>
    </source>
</evidence>
<sequence>MSTLLNIVSWTAIVTSVLQVLTGSLVCCKYIKKQSTGESSIFPFVSGFAACSLWLLYGILTQVQTVIIVNGIGSTLFLSYSITFLIYTPDRKKCLKYVLLTVLVIFSAVLYVRFDHDTTRSTHFIGLLCCLVFVVFCAAPLSMLFHVIENKSTEILPLPLILGSATVSLVWFVYGLMIKDTFIQIPNCLGFLLSLTQLSLFLIYPNRHEPLLPASDQQIVFVVSDNVPYKQF</sequence>
<organism evidence="13 14">
    <name type="scientific">Pseudolycoriella hygida</name>
    <dbReference type="NCBI Taxonomy" id="35572"/>
    <lineage>
        <taxon>Eukaryota</taxon>
        <taxon>Metazoa</taxon>
        <taxon>Ecdysozoa</taxon>
        <taxon>Arthropoda</taxon>
        <taxon>Hexapoda</taxon>
        <taxon>Insecta</taxon>
        <taxon>Pterygota</taxon>
        <taxon>Neoptera</taxon>
        <taxon>Endopterygota</taxon>
        <taxon>Diptera</taxon>
        <taxon>Nematocera</taxon>
        <taxon>Sciaroidea</taxon>
        <taxon>Sciaridae</taxon>
        <taxon>Pseudolycoriella</taxon>
    </lineage>
</organism>
<evidence type="ECO:0000313" key="14">
    <source>
        <dbReference type="Proteomes" id="UP001151699"/>
    </source>
</evidence>
<evidence type="ECO:0000256" key="11">
    <source>
        <dbReference type="ARBA" id="ARBA00023136"/>
    </source>
</evidence>
<feature type="transmembrane region" description="Helical" evidence="12">
    <location>
        <begin position="40"/>
        <end position="60"/>
    </location>
</feature>
<dbReference type="GO" id="GO:0005886">
    <property type="term" value="C:plasma membrane"/>
    <property type="evidence" value="ECO:0007669"/>
    <property type="project" value="UniProtKB-SubCell"/>
</dbReference>
<feature type="transmembrane region" description="Helical" evidence="12">
    <location>
        <begin position="94"/>
        <end position="112"/>
    </location>
</feature>
<protein>
    <recommendedName>
        <fullName evidence="12">Sugar transporter SWEET</fullName>
    </recommendedName>
</protein>
<keyword evidence="8" id="KW-0677">Repeat</keyword>
<evidence type="ECO:0000256" key="8">
    <source>
        <dbReference type="ARBA" id="ARBA00022737"/>
    </source>
</evidence>
<reference evidence="13" key="1">
    <citation type="submission" date="2022-07" db="EMBL/GenBank/DDBJ databases">
        <authorList>
            <person name="Trinca V."/>
            <person name="Uliana J.V.C."/>
            <person name="Torres T.T."/>
            <person name="Ward R.J."/>
            <person name="Monesi N."/>
        </authorList>
    </citation>
    <scope>NUCLEOTIDE SEQUENCE</scope>
    <source>
        <strain evidence="13">HSMRA1968</strain>
        <tissue evidence="13">Whole embryos</tissue>
    </source>
</reference>
<evidence type="ECO:0000313" key="13">
    <source>
        <dbReference type="EMBL" id="KAJ6642188.1"/>
    </source>
</evidence>
<keyword evidence="7 12" id="KW-0812">Transmembrane</keyword>
<keyword evidence="10" id="KW-0333">Golgi apparatus</keyword>
<dbReference type="OrthoDB" id="409725at2759"/>
<comment type="function">
    <text evidence="12">Mediates sugar transport across membranes.</text>
</comment>
<evidence type="ECO:0000256" key="1">
    <source>
        <dbReference type="ARBA" id="ARBA00004651"/>
    </source>
</evidence>
<comment type="subcellular location">
    <subcellularLocation>
        <location evidence="1 12">Cell membrane</location>
        <topology evidence="1 12">Multi-pass membrane protein</topology>
    </subcellularLocation>
    <subcellularLocation>
        <location evidence="2">Golgi apparatus membrane</location>
        <topology evidence="2">Multi-pass membrane protein</topology>
    </subcellularLocation>
</comment>
<name>A0A9Q0N210_9DIPT</name>
<dbReference type="GO" id="GO:0000139">
    <property type="term" value="C:Golgi membrane"/>
    <property type="evidence" value="ECO:0007669"/>
    <property type="project" value="UniProtKB-SubCell"/>
</dbReference>
<evidence type="ECO:0000256" key="5">
    <source>
        <dbReference type="ARBA" id="ARBA00022475"/>
    </source>
</evidence>
<evidence type="ECO:0000256" key="6">
    <source>
        <dbReference type="ARBA" id="ARBA00022597"/>
    </source>
</evidence>
<dbReference type="InterPro" id="IPR004316">
    <property type="entry name" value="SWEET_rpt"/>
</dbReference>
<dbReference type="GO" id="GO:0051119">
    <property type="term" value="F:sugar transmembrane transporter activity"/>
    <property type="evidence" value="ECO:0007669"/>
    <property type="project" value="InterPro"/>
</dbReference>
<feature type="transmembrane region" description="Helical" evidence="12">
    <location>
        <begin position="66"/>
        <end position="87"/>
    </location>
</feature>
<keyword evidence="14" id="KW-1185">Reference proteome</keyword>
<keyword evidence="9 12" id="KW-1133">Transmembrane helix</keyword>
<dbReference type="PANTHER" id="PTHR10791:SF112">
    <property type="entry name" value="SUGAR TRANSPORTER SWEET1"/>
    <property type="match status" value="1"/>
</dbReference>
<dbReference type="EMBL" id="WJQU01000002">
    <property type="protein sequence ID" value="KAJ6642188.1"/>
    <property type="molecule type" value="Genomic_DNA"/>
</dbReference>
<feature type="transmembrane region" description="Helical" evidence="12">
    <location>
        <begin position="183"/>
        <end position="204"/>
    </location>
</feature>
<evidence type="ECO:0000256" key="2">
    <source>
        <dbReference type="ARBA" id="ARBA00004653"/>
    </source>
</evidence>
<dbReference type="Gene3D" id="1.20.1280.290">
    <property type="match status" value="2"/>
</dbReference>
<proteinExistence type="inferred from homology"/>
<keyword evidence="4 12" id="KW-0813">Transport</keyword>
<dbReference type="Proteomes" id="UP001151699">
    <property type="component" value="Chromosome B"/>
</dbReference>
<dbReference type="PANTHER" id="PTHR10791">
    <property type="entry name" value="RAG1-ACTIVATING PROTEIN 1"/>
    <property type="match status" value="1"/>
</dbReference>
<keyword evidence="6 12" id="KW-0762">Sugar transport</keyword>
<dbReference type="AlphaFoldDB" id="A0A9Q0N210"/>
<comment type="caution">
    <text evidence="13">The sequence shown here is derived from an EMBL/GenBank/DDBJ whole genome shotgun (WGS) entry which is preliminary data.</text>
</comment>
<evidence type="ECO:0000256" key="12">
    <source>
        <dbReference type="RuleBase" id="RU910715"/>
    </source>
</evidence>
<accession>A0A9Q0N210</accession>
<evidence type="ECO:0000256" key="7">
    <source>
        <dbReference type="ARBA" id="ARBA00022692"/>
    </source>
</evidence>
<gene>
    <name evidence="13" type="primary">slv_0</name>
    <name evidence="13" type="ORF">Bhyg_07135</name>
</gene>
<feature type="transmembrane region" description="Helical" evidence="12">
    <location>
        <begin position="124"/>
        <end position="148"/>
    </location>
</feature>
<dbReference type="Pfam" id="PF03083">
    <property type="entry name" value="MtN3_slv"/>
    <property type="match status" value="2"/>
</dbReference>
<dbReference type="FunFam" id="1.20.1280.290:FF:000004">
    <property type="entry name" value="Sugar transporter SWEET"/>
    <property type="match status" value="1"/>
</dbReference>
<comment type="similarity">
    <text evidence="3 12">Belongs to the SWEET sugar transporter family.</text>
</comment>
<keyword evidence="5" id="KW-1003">Cell membrane</keyword>
<evidence type="ECO:0000256" key="10">
    <source>
        <dbReference type="ARBA" id="ARBA00023034"/>
    </source>
</evidence>
<evidence type="ECO:0000256" key="9">
    <source>
        <dbReference type="ARBA" id="ARBA00022989"/>
    </source>
</evidence>
<feature type="transmembrane region" description="Helical" evidence="12">
    <location>
        <begin position="6"/>
        <end position="28"/>
    </location>
</feature>
<dbReference type="InterPro" id="IPR047664">
    <property type="entry name" value="SWEET"/>
</dbReference>
<keyword evidence="11 12" id="KW-0472">Membrane</keyword>
<evidence type="ECO:0000256" key="4">
    <source>
        <dbReference type="ARBA" id="ARBA00022448"/>
    </source>
</evidence>